<comment type="caution">
    <text evidence="2">The sequence shown here is derived from an EMBL/GenBank/DDBJ whole genome shotgun (WGS) entry which is preliminary data.</text>
</comment>
<name>A0AAE1A7S1_9GAST</name>
<protein>
    <recommendedName>
        <fullName evidence="4">Lectin</fullName>
    </recommendedName>
</protein>
<evidence type="ECO:0000313" key="2">
    <source>
        <dbReference type="EMBL" id="KAK3782840.1"/>
    </source>
</evidence>
<dbReference type="Proteomes" id="UP001283361">
    <property type="component" value="Unassembled WGS sequence"/>
</dbReference>
<evidence type="ECO:0000313" key="3">
    <source>
        <dbReference type="Proteomes" id="UP001283361"/>
    </source>
</evidence>
<evidence type="ECO:0000256" key="1">
    <source>
        <dbReference type="SAM" id="SignalP"/>
    </source>
</evidence>
<gene>
    <name evidence="2" type="ORF">RRG08_002471</name>
</gene>
<sequence length="229" mass="25983">MEIRFFSLLLLPLAFGALVPAEQFFDVLGTGLKEWRLVFRGTAYINKSMYVAYKDGSNVPAVIHDACRKTNWSQPCDTHYRNSDALNHWSNIMEVLFGIVEGGKLVKTIVFNGANTDYMNWFSESHYINSSWPDLRTEPHQFFGISGHDSVNRRFFINHNYNGCPNDAGWVAVVDSINNVPCDWEKDEAFPIIKYAAAEKFENWNTGNFRNADALVVFVKYSSGSSIVG</sequence>
<accession>A0AAE1A7S1</accession>
<evidence type="ECO:0008006" key="4">
    <source>
        <dbReference type="Google" id="ProtNLM"/>
    </source>
</evidence>
<reference evidence="2" key="1">
    <citation type="journal article" date="2023" name="G3 (Bethesda)">
        <title>A reference genome for the long-term kleptoplast-retaining sea slug Elysia crispata morphotype clarki.</title>
        <authorList>
            <person name="Eastman K.E."/>
            <person name="Pendleton A.L."/>
            <person name="Shaikh M.A."/>
            <person name="Suttiyut T."/>
            <person name="Ogas R."/>
            <person name="Tomko P."/>
            <person name="Gavelis G."/>
            <person name="Widhalm J.R."/>
            <person name="Wisecaver J.H."/>
        </authorList>
    </citation>
    <scope>NUCLEOTIDE SEQUENCE</scope>
    <source>
        <strain evidence="2">ECLA1</strain>
    </source>
</reference>
<feature type="chain" id="PRO_5042010943" description="Lectin" evidence="1">
    <location>
        <begin position="22"/>
        <end position="229"/>
    </location>
</feature>
<feature type="signal peptide" evidence="1">
    <location>
        <begin position="1"/>
        <end position="21"/>
    </location>
</feature>
<keyword evidence="3" id="KW-1185">Reference proteome</keyword>
<dbReference type="EMBL" id="JAWDGP010002483">
    <property type="protein sequence ID" value="KAK3782840.1"/>
    <property type="molecule type" value="Genomic_DNA"/>
</dbReference>
<keyword evidence="1" id="KW-0732">Signal</keyword>
<proteinExistence type="predicted"/>
<organism evidence="2 3">
    <name type="scientific">Elysia crispata</name>
    <name type="common">lettuce slug</name>
    <dbReference type="NCBI Taxonomy" id="231223"/>
    <lineage>
        <taxon>Eukaryota</taxon>
        <taxon>Metazoa</taxon>
        <taxon>Spiralia</taxon>
        <taxon>Lophotrochozoa</taxon>
        <taxon>Mollusca</taxon>
        <taxon>Gastropoda</taxon>
        <taxon>Heterobranchia</taxon>
        <taxon>Euthyneura</taxon>
        <taxon>Panpulmonata</taxon>
        <taxon>Sacoglossa</taxon>
        <taxon>Placobranchoidea</taxon>
        <taxon>Plakobranchidae</taxon>
        <taxon>Elysia</taxon>
    </lineage>
</organism>
<dbReference type="AlphaFoldDB" id="A0AAE1A7S1"/>